<protein>
    <submittedName>
        <fullName evidence="1">Uncharacterized protein</fullName>
    </submittedName>
</protein>
<reference evidence="1" key="1">
    <citation type="submission" date="2018-05" db="EMBL/GenBank/DDBJ databases">
        <title>Complete genome sequnece of Akkermansia muciniphila EB-AMDK-40.</title>
        <authorList>
            <person name="Nam Y.-D."/>
            <person name="Chung W.-H."/>
            <person name="Park Y.S."/>
            <person name="Kang J."/>
        </authorList>
    </citation>
    <scope>NUCLEOTIDE SEQUENCE</scope>
    <source>
        <strain evidence="1">EB-AMDK-40</strain>
    </source>
</reference>
<organism evidence="1 2">
    <name type="scientific">Akkermansia massiliensis</name>
    <dbReference type="NCBI Taxonomy" id="2927224"/>
    <lineage>
        <taxon>Bacteria</taxon>
        <taxon>Pseudomonadati</taxon>
        <taxon>Verrucomicrobiota</taxon>
        <taxon>Verrucomicrobiia</taxon>
        <taxon>Verrucomicrobiales</taxon>
        <taxon>Akkermansiaceae</taxon>
        <taxon>Akkermansia</taxon>
    </lineage>
</organism>
<name>A0AAE6T983_9BACT</name>
<evidence type="ECO:0000313" key="1">
    <source>
        <dbReference type="EMBL" id="QHV62320.1"/>
    </source>
</evidence>
<gene>
    <name evidence="1" type="ORF">DMI76_02570</name>
</gene>
<dbReference type="AlphaFoldDB" id="A0AAE6T983"/>
<evidence type="ECO:0000313" key="2">
    <source>
        <dbReference type="Proteomes" id="UP000642553"/>
    </source>
</evidence>
<sequence>MLGFYLFSLERSSEGGDEIPDVRKVFGECLNTWIVFQFRILKNSVNERCFTSISVFIIKELYVL</sequence>
<dbReference type="Proteomes" id="UP000642553">
    <property type="component" value="Chromosome"/>
</dbReference>
<accession>A0AAE6T983</accession>
<proteinExistence type="predicted"/>
<dbReference type="EMBL" id="CP029701">
    <property type="protein sequence ID" value="QHV62320.1"/>
    <property type="molecule type" value="Genomic_DNA"/>
</dbReference>